<name>A0A0L6UMV4_9BASI</name>
<feature type="non-terminal residue" evidence="1">
    <location>
        <position position="1"/>
    </location>
</feature>
<reference evidence="1 2" key="1">
    <citation type="submission" date="2015-08" db="EMBL/GenBank/DDBJ databases">
        <title>Next Generation Sequencing and Analysis of the Genome of Puccinia sorghi L Schw, the Causal Agent of Maize Common Rust.</title>
        <authorList>
            <person name="Rochi L."/>
            <person name="Burguener G."/>
            <person name="Darino M."/>
            <person name="Turjanski A."/>
            <person name="Kreff E."/>
            <person name="Dieguez M.J."/>
            <person name="Sacco F."/>
        </authorList>
    </citation>
    <scope>NUCLEOTIDE SEQUENCE [LARGE SCALE GENOMIC DNA]</scope>
    <source>
        <strain evidence="1 2">RO10H11247</strain>
    </source>
</reference>
<organism evidence="1 2">
    <name type="scientific">Puccinia sorghi</name>
    <dbReference type="NCBI Taxonomy" id="27349"/>
    <lineage>
        <taxon>Eukaryota</taxon>
        <taxon>Fungi</taxon>
        <taxon>Dikarya</taxon>
        <taxon>Basidiomycota</taxon>
        <taxon>Pucciniomycotina</taxon>
        <taxon>Pucciniomycetes</taxon>
        <taxon>Pucciniales</taxon>
        <taxon>Pucciniaceae</taxon>
        <taxon>Puccinia</taxon>
    </lineage>
</organism>
<gene>
    <name evidence="1" type="ORF">VP01_4743g1</name>
</gene>
<dbReference type="VEuPathDB" id="FungiDB:VP01_4743g1"/>
<keyword evidence="2" id="KW-1185">Reference proteome</keyword>
<dbReference type="Proteomes" id="UP000037035">
    <property type="component" value="Unassembled WGS sequence"/>
</dbReference>
<evidence type="ECO:0000313" key="1">
    <source>
        <dbReference type="EMBL" id="KNZ49844.1"/>
    </source>
</evidence>
<accession>A0A0L6UMV4</accession>
<evidence type="ECO:0000313" key="2">
    <source>
        <dbReference type="Proteomes" id="UP000037035"/>
    </source>
</evidence>
<sequence length="189" mass="21588">SVGPKFFTLGMKPPDKLDCETSSKSQGQSCKILFLAAQLFEPYLEFLNNTSPTCLIKNWEQFEKQYFSLFGDPNEDNGKASTCITQFLTLQSIIDWNNATFAFHFRKGPNVVQHEGQLNSINFEEQRFLKEQPRRTTKIGLVLNKKVQLNLDECARREKAGLCFYCGGKHELDSCAKRITFEASKLAKK</sequence>
<evidence type="ECO:0008006" key="3">
    <source>
        <dbReference type="Google" id="ProtNLM"/>
    </source>
</evidence>
<dbReference type="AlphaFoldDB" id="A0A0L6UMV4"/>
<dbReference type="OrthoDB" id="5552562at2759"/>
<protein>
    <recommendedName>
        <fullName evidence="3">Retrotransposon gag domain-containing protein</fullName>
    </recommendedName>
</protein>
<dbReference type="EMBL" id="LAVV01009882">
    <property type="protein sequence ID" value="KNZ49844.1"/>
    <property type="molecule type" value="Genomic_DNA"/>
</dbReference>
<comment type="caution">
    <text evidence="1">The sequence shown here is derived from an EMBL/GenBank/DDBJ whole genome shotgun (WGS) entry which is preliminary data.</text>
</comment>
<proteinExistence type="predicted"/>